<dbReference type="InterPro" id="IPR003593">
    <property type="entry name" value="AAA+_ATPase"/>
</dbReference>
<dbReference type="EMBL" id="CAIIXF020000008">
    <property type="protein sequence ID" value="CAH1790759.1"/>
    <property type="molecule type" value="Genomic_DNA"/>
</dbReference>
<dbReference type="AlphaFoldDB" id="A0A8J1XXZ6"/>
<keyword evidence="5" id="KW-1185">Reference proteome</keyword>
<dbReference type="SUPFAM" id="SSF52540">
    <property type="entry name" value="P-loop containing nucleoside triphosphate hydrolases"/>
    <property type="match status" value="1"/>
</dbReference>
<dbReference type="Gene3D" id="3.40.50.300">
    <property type="entry name" value="P-loop containing nucleotide triphosphate hydrolases"/>
    <property type="match status" value="1"/>
</dbReference>
<dbReference type="GO" id="GO:0005524">
    <property type="term" value="F:ATP binding"/>
    <property type="evidence" value="ECO:0007669"/>
    <property type="project" value="UniProtKB-KW"/>
</dbReference>
<dbReference type="OrthoDB" id="446244at2759"/>
<gene>
    <name evidence="4" type="ORF">OFUS_LOCUS15930</name>
</gene>
<reference evidence="4" key="1">
    <citation type="submission" date="2022-03" db="EMBL/GenBank/DDBJ databases">
        <authorList>
            <person name="Martin C."/>
        </authorList>
    </citation>
    <scope>NUCLEOTIDE SEQUENCE</scope>
</reference>
<dbReference type="Proteomes" id="UP000749559">
    <property type="component" value="Unassembled WGS sequence"/>
</dbReference>
<dbReference type="InterPro" id="IPR027417">
    <property type="entry name" value="P-loop_NTPase"/>
</dbReference>
<accession>A0A8J1XXZ6</accession>
<keyword evidence="3" id="KW-0067">ATP-binding</keyword>
<keyword evidence="1" id="KW-0547">Nucleotide-binding</keyword>
<evidence type="ECO:0000256" key="1">
    <source>
        <dbReference type="ARBA" id="ARBA00022741"/>
    </source>
</evidence>
<comment type="caution">
    <text evidence="4">The sequence shown here is derived from an EMBL/GenBank/DDBJ whole genome shotgun (WGS) entry which is preliminary data.</text>
</comment>
<proteinExistence type="predicted"/>
<dbReference type="InterPro" id="IPR004948">
    <property type="entry name" value="Nuc-triphosphatase_THEP1"/>
</dbReference>
<dbReference type="PANTHER" id="PTHR43146:SF1">
    <property type="entry name" value="CANCER-RELATED NUCLEOSIDE-TRIPHOSPHATASE"/>
    <property type="match status" value="1"/>
</dbReference>
<organism evidence="4 5">
    <name type="scientific">Owenia fusiformis</name>
    <name type="common">Polychaete worm</name>
    <dbReference type="NCBI Taxonomy" id="6347"/>
    <lineage>
        <taxon>Eukaryota</taxon>
        <taxon>Metazoa</taxon>
        <taxon>Spiralia</taxon>
        <taxon>Lophotrochozoa</taxon>
        <taxon>Annelida</taxon>
        <taxon>Polychaeta</taxon>
        <taxon>Sedentaria</taxon>
        <taxon>Canalipalpata</taxon>
        <taxon>Sabellida</taxon>
        <taxon>Oweniida</taxon>
        <taxon>Oweniidae</taxon>
        <taxon>Owenia</taxon>
    </lineage>
</organism>
<name>A0A8J1XXZ6_OWEFU</name>
<dbReference type="GO" id="GO:0017111">
    <property type="term" value="F:ribonucleoside triphosphate phosphatase activity"/>
    <property type="evidence" value="ECO:0007669"/>
    <property type="project" value="InterPro"/>
</dbReference>
<protein>
    <submittedName>
        <fullName evidence="4">Uncharacterized protein</fullName>
    </submittedName>
</protein>
<dbReference type="SMART" id="SM00382">
    <property type="entry name" value="AAA"/>
    <property type="match status" value="1"/>
</dbReference>
<evidence type="ECO:0000256" key="2">
    <source>
        <dbReference type="ARBA" id="ARBA00022801"/>
    </source>
</evidence>
<sequence length="204" mass="22876">MAAHSIPRHVILTGPPGMGKTTVVRKVVEQLVKEDLPIQGFYTEELRKDGKRIGFDCVSVTDTDNREPLARVAEGRPKKMSVGNYNVDIESFEKIAFPSLSHEKGQVMPIWIIDEVGKMEMFSDNFTQTVVDLVNAPNTTILAVVPVPKGRPTPILDEIRQRKDVKSIWVSKLNRDNIIKDVTEALTESYHTYAPQDDTSDDVT</sequence>
<evidence type="ECO:0000256" key="3">
    <source>
        <dbReference type="ARBA" id="ARBA00022840"/>
    </source>
</evidence>
<dbReference type="PRINTS" id="PR00830">
    <property type="entry name" value="ENDOLAPTASE"/>
</dbReference>
<evidence type="ECO:0000313" key="5">
    <source>
        <dbReference type="Proteomes" id="UP000749559"/>
    </source>
</evidence>
<dbReference type="Pfam" id="PF03266">
    <property type="entry name" value="NTPase_1"/>
    <property type="match status" value="1"/>
</dbReference>
<dbReference type="PANTHER" id="PTHR43146">
    <property type="entry name" value="CANCER-RELATED NUCLEOSIDE-TRIPHOSPHATASE"/>
    <property type="match status" value="1"/>
</dbReference>
<evidence type="ECO:0000313" key="4">
    <source>
        <dbReference type="EMBL" id="CAH1790759.1"/>
    </source>
</evidence>
<keyword evidence="2" id="KW-0378">Hydrolase</keyword>